<reference evidence="2" key="1">
    <citation type="submission" date="2021-02" db="EMBL/GenBank/DDBJ databases">
        <authorList>
            <person name="Nowell W R."/>
        </authorList>
    </citation>
    <scope>NUCLEOTIDE SEQUENCE</scope>
</reference>
<feature type="non-terminal residue" evidence="2">
    <location>
        <position position="1"/>
    </location>
</feature>
<feature type="domain" description="C2" evidence="1">
    <location>
        <begin position="17"/>
        <end position="83"/>
    </location>
</feature>
<evidence type="ECO:0000313" key="4">
    <source>
        <dbReference type="Proteomes" id="UP000663829"/>
    </source>
</evidence>
<dbReference type="AlphaFoldDB" id="A0A816F2D6"/>
<feature type="non-terminal residue" evidence="2">
    <location>
        <position position="88"/>
    </location>
</feature>
<dbReference type="InterPro" id="IPR035892">
    <property type="entry name" value="C2_domain_sf"/>
</dbReference>
<proteinExistence type="predicted"/>
<protein>
    <recommendedName>
        <fullName evidence="1">C2 domain-containing protein</fullName>
    </recommendedName>
</protein>
<evidence type="ECO:0000259" key="1">
    <source>
        <dbReference type="Pfam" id="PF00168"/>
    </source>
</evidence>
<dbReference type="EMBL" id="CAJOBC010126766">
    <property type="protein sequence ID" value="CAF4597881.1"/>
    <property type="molecule type" value="Genomic_DNA"/>
</dbReference>
<keyword evidence="4" id="KW-1185">Reference proteome</keyword>
<evidence type="ECO:0000313" key="2">
    <source>
        <dbReference type="EMBL" id="CAF1657234.1"/>
    </source>
</evidence>
<dbReference type="SUPFAM" id="SSF49562">
    <property type="entry name" value="C2 domain (Calcium/lipid-binding domain, CaLB)"/>
    <property type="match status" value="1"/>
</dbReference>
<dbReference type="Proteomes" id="UP000681722">
    <property type="component" value="Unassembled WGS sequence"/>
</dbReference>
<organism evidence="2 4">
    <name type="scientific">Didymodactylos carnosus</name>
    <dbReference type="NCBI Taxonomy" id="1234261"/>
    <lineage>
        <taxon>Eukaryota</taxon>
        <taxon>Metazoa</taxon>
        <taxon>Spiralia</taxon>
        <taxon>Gnathifera</taxon>
        <taxon>Rotifera</taxon>
        <taxon>Eurotatoria</taxon>
        <taxon>Bdelloidea</taxon>
        <taxon>Philodinida</taxon>
        <taxon>Philodinidae</taxon>
        <taxon>Didymodactylos</taxon>
    </lineage>
</organism>
<sequence>KTFVPAAMPKRLFPVQLKVIFYTATELPEMMTDFFANVSKKILNSEDWQPVDPYVEVSYNALQAQTVARNGTPPVWGEALYFIGQFPP</sequence>
<comment type="caution">
    <text evidence="2">The sequence shown here is derived from an EMBL/GenBank/DDBJ whole genome shotgun (WGS) entry which is preliminary data.</text>
</comment>
<dbReference type="EMBL" id="CAJNOQ010054179">
    <property type="protein sequence ID" value="CAF1657234.1"/>
    <property type="molecule type" value="Genomic_DNA"/>
</dbReference>
<name>A0A816F2D6_9BILA</name>
<dbReference type="Proteomes" id="UP000663829">
    <property type="component" value="Unassembled WGS sequence"/>
</dbReference>
<evidence type="ECO:0000313" key="3">
    <source>
        <dbReference type="EMBL" id="CAF4597881.1"/>
    </source>
</evidence>
<accession>A0A816F2D6</accession>
<dbReference type="InterPro" id="IPR000008">
    <property type="entry name" value="C2_dom"/>
</dbReference>
<gene>
    <name evidence="2" type="ORF">GPM918_LOCUS45825</name>
    <name evidence="3" type="ORF">SRO942_LOCUS48753</name>
</gene>
<dbReference type="Pfam" id="PF00168">
    <property type="entry name" value="C2"/>
    <property type="match status" value="1"/>
</dbReference>